<accession>A0A369JIH5</accession>
<evidence type="ECO:0000313" key="3">
    <source>
        <dbReference type="Proteomes" id="UP000076154"/>
    </source>
</evidence>
<organism evidence="2 3">
    <name type="scientific">Hypsizygus marmoreus</name>
    <name type="common">White beech mushroom</name>
    <name type="synonym">Agaricus marmoreus</name>
    <dbReference type="NCBI Taxonomy" id="39966"/>
    <lineage>
        <taxon>Eukaryota</taxon>
        <taxon>Fungi</taxon>
        <taxon>Dikarya</taxon>
        <taxon>Basidiomycota</taxon>
        <taxon>Agaricomycotina</taxon>
        <taxon>Agaricomycetes</taxon>
        <taxon>Agaricomycetidae</taxon>
        <taxon>Agaricales</taxon>
        <taxon>Tricholomatineae</taxon>
        <taxon>Lyophyllaceae</taxon>
        <taxon>Hypsizygus</taxon>
    </lineage>
</organism>
<dbReference type="Proteomes" id="UP000076154">
    <property type="component" value="Unassembled WGS sequence"/>
</dbReference>
<sequence length="171" mass="18460">MDTGNESINNLEPNSLRTLRRLTLRRMSSTPTPVPRSRRSPTVTDLAGLGASRDRDAFQLRAAGSRPTSETESLHRHHHLQGLLQCVHGAGILLMSCPPSGKKDPRTAHMSGNCCAGIFCTPNALARSRSQVRVLQTCAAPRLQQLESAAAETIRSNPNGQKQCTAGAALW</sequence>
<protein>
    <submittedName>
        <fullName evidence="2">Uncharacterized protein</fullName>
    </submittedName>
</protein>
<comment type="caution">
    <text evidence="2">The sequence shown here is derived from an EMBL/GenBank/DDBJ whole genome shotgun (WGS) entry which is preliminary data.</text>
</comment>
<gene>
    <name evidence="2" type="ORF">Hypma_011837</name>
</gene>
<evidence type="ECO:0000313" key="2">
    <source>
        <dbReference type="EMBL" id="RDB21112.1"/>
    </source>
</evidence>
<dbReference type="InParanoid" id="A0A369JIH5"/>
<feature type="region of interest" description="Disordered" evidence="1">
    <location>
        <begin position="25"/>
        <end position="51"/>
    </location>
</feature>
<proteinExistence type="predicted"/>
<reference evidence="2" key="1">
    <citation type="submission" date="2018-04" db="EMBL/GenBank/DDBJ databases">
        <title>Whole genome sequencing of Hypsizygus marmoreus.</title>
        <authorList>
            <person name="Choi I.-G."/>
            <person name="Min B."/>
            <person name="Kim J.-G."/>
            <person name="Kim S."/>
            <person name="Oh Y.-L."/>
            <person name="Kong W.-S."/>
            <person name="Park H."/>
            <person name="Jeong J."/>
            <person name="Song E.-S."/>
        </authorList>
    </citation>
    <scope>NUCLEOTIDE SEQUENCE [LARGE SCALE GENOMIC DNA]</scope>
    <source>
        <strain evidence="2">51987-8</strain>
    </source>
</reference>
<name>A0A369JIH5_HYPMA</name>
<keyword evidence="3" id="KW-1185">Reference proteome</keyword>
<evidence type="ECO:0000256" key="1">
    <source>
        <dbReference type="SAM" id="MobiDB-lite"/>
    </source>
</evidence>
<dbReference type="EMBL" id="LUEZ02000055">
    <property type="protein sequence ID" value="RDB21112.1"/>
    <property type="molecule type" value="Genomic_DNA"/>
</dbReference>
<dbReference type="AlphaFoldDB" id="A0A369JIH5"/>